<dbReference type="EMBL" id="RCUY01000001">
    <property type="protein sequence ID" value="RLP84714.1"/>
    <property type="molecule type" value="Genomic_DNA"/>
</dbReference>
<evidence type="ECO:0000313" key="4">
    <source>
        <dbReference type="Proteomes" id="UP000269438"/>
    </source>
</evidence>
<dbReference type="RefSeq" id="WP_121687186.1">
    <property type="nucleotide sequence ID" value="NZ_RCUY01000001.1"/>
</dbReference>
<feature type="domain" description="VOC" evidence="1">
    <location>
        <begin position="3"/>
        <end position="127"/>
    </location>
</feature>
<dbReference type="Proteomes" id="UP000269438">
    <property type="component" value="Unassembled WGS sequence"/>
</dbReference>
<evidence type="ECO:0000259" key="1">
    <source>
        <dbReference type="PROSITE" id="PS51819"/>
    </source>
</evidence>
<dbReference type="Gene3D" id="3.10.180.10">
    <property type="entry name" value="2,3-Dihydroxybiphenyl 1,2-Dioxygenase, domain 1"/>
    <property type="match status" value="1"/>
</dbReference>
<sequence length="127" mass="13832">MSGFHHVEVWIADRESLGDWAWLLTRLGFTRDSVWAEGESWGAGGAYLSLTTSPNLSSPVHDRRRAGINHLAFHGGSRAEVDALVAAAPAHGWRPLYAERYPHAGGPDHYAAWLENADGFKAEVVAA</sequence>
<dbReference type="SUPFAM" id="SSF54593">
    <property type="entry name" value="Glyoxalase/Bleomycin resistance protein/Dihydroxybiphenyl dioxygenase"/>
    <property type="match status" value="1"/>
</dbReference>
<organism evidence="2 4">
    <name type="scientific">Mycetocola lacteus</name>
    <dbReference type="NCBI Taxonomy" id="76637"/>
    <lineage>
        <taxon>Bacteria</taxon>
        <taxon>Bacillati</taxon>
        <taxon>Actinomycetota</taxon>
        <taxon>Actinomycetes</taxon>
        <taxon>Micrococcales</taxon>
        <taxon>Microbacteriaceae</taxon>
        <taxon>Mycetocola</taxon>
    </lineage>
</organism>
<reference evidence="2 4" key="1">
    <citation type="submission" date="2018-10" db="EMBL/GenBank/DDBJ databases">
        <authorList>
            <person name="Li J."/>
        </authorList>
    </citation>
    <scope>NUCLEOTIDE SEQUENCE [LARGE SCALE GENOMIC DNA]</scope>
    <source>
        <strain evidence="2 4">JCM 11654</strain>
    </source>
</reference>
<evidence type="ECO:0000313" key="3">
    <source>
        <dbReference type="EMBL" id="RLP84714.1"/>
    </source>
</evidence>
<dbReference type="InterPro" id="IPR037523">
    <property type="entry name" value="VOC_core"/>
</dbReference>
<accession>A0A3L7AKI4</accession>
<dbReference type="PROSITE" id="PS51819">
    <property type="entry name" value="VOC"/>
    <property type="match status" value="1"/>
</dbReference>
<dbReference type="InterPro" id="IPR029068">
    <property type="entry name" value="Glyas_Bleomycin-R_OHBP_Dase"/>
</dbReference>
<dbReference type="AlphaFoldDB" id="A0A3L7AKI4"/>
<dbReference type="OrthoDB" id="5296884at2"/>
<proteinExistence type="predicted"/>
<gene>
    <name evidence="3" type="ORF">D9V34_01580</name>
    <name evidence="2" type="ORF">D9V34_13875</name>
</gene>
<protein>
    <submittedName>
        <fullName evidence="2">Glyoxalase</fullName>
    </submittedName>
</protein>
<name>A0A3L7AKI4_9MICO</name>
<evidence type="ECO:0000313" key="2">
    <source>
        <dbReference type="EMBL" id="RLP80929.1"/>
    </source>
</evidence>
<comment type="caution">
    <text evidence="2">The sequence shown here is derived from an EMBL/GenBank/DDBJ whole genome shotgun (WGS) entry which is preliminary data.</text>
</comment>
<keyword evidence="4" id="KW-1185">Reference proteome</keyword>
<dbReference type="EMBL" id="RCUY01000011">
    <property type="protein sequence ID" value="RLP80929.1"/>
    <property type="molecule type" value="Genomic_DNA"/>
</dbReference>